<dbReference type="InterPro" id="IPR037439">
    <property type="entry name" value="Branching_enzy"/>
</dbReference>
<dbReference type="AlphaFoldDB" id="A0A2G6E2J9"/>
<reference evidence="13 14" key="1">
    <citation type="submission" date="2017-10" db="EMBL/GenBank/DDBJ databases">
        <title>Novel microbial diversity and functional potential in the marine mammal oral microbiome.</title>
        <authorList>
            <person name="Dudek N.K."/>
            <person name="Sun C.L."/>
            <person name="Burstein D."/>
            <person name="Kantor R.S."/>
            <person name="Aliaga Goltsman D.S."/>
            <person name="Bik E.M."/>
            <person name="Thomas B.C."/>
            <person name="Banfield J.F."/>
            <person name="Relman D.A."/>
        </authorList>
    </citation>
    <scope>NUCLEOTIDE SEQUENCE [LARGE SCALE GENOMIC DNA]</scope>
    <source>
        <strain evidence="13">DOLZORAL124_49_17</strain>
    </source>
</reference>
<evidence type="ECO:0000256" key="10">
    <source>
        <dbReference type="PIRSR" id="PIRSR000463-1"/>
    </source>
</evidence>
<dbReference type="PANTHER" id="PTHR43651">
    <property type="entry name" value="1,4-ALPHA-GLUCAN-BRANCHING ENZYME"/>
    <property type="match status" value="1"/>
</dbReference>
<dbReference type="SUPFAM" id="SSF51445">
    <property type="entry name" value="(Trans)glycosidases"/>
    <property type="match status" value="1"/>
</dbReference>
<dbReference type="EMBL" id="PDPS01000036">
    <property type="protein sequence ID" value="PID56270.1"/>
    <property type="molecule type" value="Genomic_DNA"/>
</dbReference>
<dbReference type="Proteomes" id="UP000229740">
    <property type="component" value="Unassembled WGS sequence"/>
</dbReference>
<feature type="compositionally biased region" description="Polar residues" evidence="11">
    <location>
        <begin position="829"/>
        <end position="839"/>
    </location>
</feature>
<dbReference type="CDD" id="cd11322">
    <property type="entry name" value="AmyAc_Glg_BE"/>
    <property type="match status" value="1"/>
</dbReference>
<evidence type="ECO:0000256" key="5">
    <source>
        <dbReference type="ARBA" id="ARBA00022676"/>
    </source>
</evidence>
<evidence type="ECO:0000256" key="6">
    <source>
        <dbReference type="ARBA" id="ARBA00022679"/>
    </source>
</evidence>
<evidence type="ECO:0000256" key="2">
    <source>
        <dbReference type="ARBA" id="ARBA00004964"/>
    </source>
</evidence>
<dbReference type="InterPro" id="IPR006407">
    <property type="entry name" value="GlgB"/>
</dbReference>
<evidence type="ECO:0000256" key="4">
    <source>
        <dbReference type="ARBA" id="ARBA00022600"/>
    </source>
</evidence>
<evidence type="ECO:0000313" key="14">
    <source>
        <dbReference type="Proteomes" id="UP000229740"/>
    </source>
</evidence>
<evidence type="ECO:0000256" key="9">
    <source>
        <dbReference type="HAMAP-Rule" id="MF_00685"/>
    </source>
</evidence>
<dbReference type="InterPro" id="IPR006047">
    <property type="entry name" value="GH13_cat_dom"/>
</dbReference>
<dbReference type="NCBIfam" id="NF008967">
    <property type="entry name" value="PRK12313.1"/>
    <property type="match status" value="1"/>
</dbReference>
<dbReference type="FunFam" id="2.60.40.1180:FF:000002">
    <property type="entry name" value="1,4-alpha-glucan branching enzyme GlgB"/>
    <property type="match status" value="1"/>
</dbReference>
<sequence length="847" mass="97650">MRTTTLSRQLIDKLFQGKHPNPFKVLGMHEVSSRDEKKAIIVRALLPHASRVFVVDVKKQQRYHMDCLDKRGLFEALFSRRRAPFTYQFEIHTPEGDSSCENDPYAFPSLLSDNDLHIFQKGRHTEIYKILGSHPIEHHGICGTRFAVWAPNAKRVSVIGAFNNWDGRRHQMRLRKNWGVWELFIPGIESGTRYQYEILSQDNMILTKSDPYGFCFEQPPDNSSIVIDLNHFEWTDHEWLTQRSATNSLQCPLSIYEVHLGSWVKTRDTFDGNGFLNYRELAAELIPYVKSMGFSHIELLPVTEHPFYGSWGYQVTGYYAPSSRYGSPEDFKFFMNECHRQGIGIIVDWVPAHFPKDDFSLGNFDGTCLYEYKDPQKAEHKDWGTLIFDYGRNEVKNFLFANAVFWMKEYHIDGLRVDAVASMLYLDYSRRDGEWTPNRYGGRENLEAIGFLRELNSIIRQQCPGTMTFAEESTSWLGVTCPGYLGGLDFSFKWNLGWMNDTLHYLSYDPLYRKHVHTMVQFMLLYAFHEHFILELSHDEVVHGKGSLLEKMPGDDTQKFAQLRLLYGFMYGHPGKKLLFMGSEFAQRREWDHDATLEWHLLTEDAHQGVQRFVRDLNHLYHSEPALYHNDSEEWSFEWIDFHDFEHSIFSFLRKAWDGQEHLLVAVYNFTPVIRTAYRIGVPAASCYFEILNSDASAYGGSNVCNPGEIRVETIPWQDHTHSISLTLPPHAVVFLKPFQKDATGKSPVLQATPEPEKIDIKKLGPPENIATTLISRPMCPCLSTAALPYRLTSPHIDDAARADDARPHEGHVQQEILLPKSQVARPQGSKSAILQLHTSDSRKSSG</sequence>
<dbReference type="InterPro" id="IPR054169">
    <property type="entry name" value="GlgB_N"/>
</dbReference>
<dbReference type="GO" id="GO:0003844">
    <property type="term" value="F:1,4-alpha-glucan branching enzyme activity"/>
    <property type="evidence" value="ECO:0007669"/>
    <property type="project" value="UniProtKB-UniRule"/>
</dbReference>
<feature type="domain" description="Glycosyl hydrolase family 13 catalytic" evidence="12">
    <location>
        <begin position="257"/>
        <end position="605"/>
    </location>
</feature>
<dbReference type="NCBIfam" id="NF003811">
    <property type="entry name" value="PRK05402.1"/>
    <property type="match status" value="1"/>
</dbReference>
<dbReference type="PIRSF" id="PIRSF000463">
    <property type="entry name" value="GlgB"/>
    <property type="match status" value="1"/>
</dbReference>
<dbReference type="NCBIfam" id="TIGR01515">
    <property type="entry name" value="branching_enzym"/>
    <property type="match status" value="1"/>
</dbReference>
<dbReference type="Gene3D" id="2.60.40.10">
    <property type="entry name" value="Immunoglobulins"/>
    <property type="match status" value="2"/>
</dbReference>
<dbReference type="SUPFAM" id="SSF81296">
    <property type="entry name" value="E set domains"/>
    <property type="match status" value="2"/>
</dbReference>
<protein>
    <recommendedName>
        <fullName evidence="9">1,4-alpha-glucan branching enzyme GlgB</fullName>
        <ecNumber evidence="9">2.4.1.18</ecNumber>
    </recommendedName>
    <alternativeName>
        <fullName evidence="9">1,4-alpha-D-glucan:1,4-alpha-D-glucan 6-glucosyl-transferase</fullName>
    </alternativeName>
    <alternativeName>
        <fullName evidence="9">Alpha-(1-&gt;4)-glucan branching enzyme</fullName>
    </alternativeName>
    <alternativeName>
        <fullName evidence="9">Glycogen branching enzyme</fullName>
        <shortName evidence="9">BE</shortName>
    </alternativeName>
</protein>
<feature type="region of interest" description="Disordered" evidence="11">
    <location>
        <begin position="818"/>
        <end position="847"/>
    </location>
</feature>
<evidence type="ECO:0000259" key="12">
    <source>
        <dbReference type="SMART" id="SM00642"/>
    </source>
</evidence>
<evidence type="ECO:0000256" key="11">
    <source>
        <dbReference type="SAM" id="MobiDB-lite"/>
    </source>
</evidence>
<comment type="similarity">
    <text evidence="3 9">Belongs to the glycosyl hydrolase 13 family. GlgB subfamily.</text>
</comment>
<dbReference type="CDD" id="cd02855">
    <property type="entry name" value="E_set_GBE_prok_N"/>
    <property type="match status" value="1"/>
</dbReference>
<dbReference type="InterPro" id="IPR013780">
    <property type="entry name" value="Glyco_hydro_b"/>
</dbReference>
<comment type="pathway">
    <text evidence="2 9">Glycan biosynthesis; glycogen biosynthesis.</text>
</comment>
<keyword evidence="8 9" id="KW-0119">Carbohydrate metabolism</keyword>
<dbReference type="Pfam" id="PF22019">
    <property type="entry name" value="GlgB_N"/>
    <property type="match status" value="1"/>
</dbReference>
<dbReference type="InterPro" id="IPR017853">
    <property type="entry name" value="GH"/>
</dbReference>
<evidence type="ECO:0000256" key="7">
    <source>
        <dbReference type="ARBA" id="ARBA00023056"/>
    </source>
</evidence>
<evidence type="ECO:0000256" key="8">
    <source>
        <dbReference type="ARBA" id="ARBA00023277"/>
    </source>
</evidence>
<comment type="catalytic activity">
    <reaction evidence="1 9">
        <text>Transfers a segment of a (1-&gt;4)-alpha-D-glucan chain to a primary hydroxy group in a similar glucan chain.</text>
        <dbReference type="EC" id="2.4.1.18"/>
    </reaction>
</comment>
<dbReference type="InterPro" id="IPR013783">
    <property type="entry name" value="Ig-like_fold"/>
</dbReference>
<comment type="caution">
    <text evidence="13">The sequence shown here is derived from an EMBL/GenBank/DDBJ whole genome shotgun (WGS) entry which is preliminary data.</text>
</comment>
<dbReference type="GO" id="GO:0005978">
    <property type="term" value="P:glycogen biosynthetic process"/>
    <property type="evidence" value="ECO:0007669"/>
    <property type="project" value="UniProtKB-UniRule"/>
</dbReference>
<evidence type="ECO:0000313" key="13">
    <source>
        <dbReference type="EMBL" id="PID56270.1"/>
    </source>
</evidence>
<dbReference type="GO" id="GO:0005829">
    <property type="term" value="C:cytosol"/>
    <property type="evidence" value="ECO:0007669"/>
    <property type="project" value="TreeGrafter"/>
</dbReference>
<dbReference type="GO" id="GO:0043169">
    <property type="term" value="F:cation binding"/>
    <property type="evidence" value="ECO:0007669"/>
    <property type="project" value="InterPro"/>
</dbReference>
<dbReference type="SUPFAM" id="SSF51011">
    <property type="entry name" value="Glycosyl hydrolase domain"/>
    <property type="match status" value="1"/>
</dbReference>
<dbReference type="UniPathway" id="UPA00164"/>
<comment type="function">
    <text evidence="9">Catalyzes the formation of the alpha-1,6-glucosidic linkages in glycogen by scission of a 1,4-alpha-linked oligosaccharide from growing alpha-1,4-glucan chains and the subsequent attachment of the oligosaccharide to the alpha-1,6 position.</text>
</comment>
<dbReference type="InterPro" id="IPR004193">
    <property type="entry name" value="Glyco_hydro_13_N"/>
</dbReference>
<dbReference type="Pfam" id="PF02806">
    <property type="entry name" value="Alpha-amylase_C"/>
    <property type="match status" value="1"/>
</dbReference>
<keyword evidence="6 9" id="KW-0808">Transferase</keyword>
<evidence type="ECO:0000256" key="3">
    <source>
        <dbReference type="ARBA" id="ARBA00009000"/>
    </source>
</evidence>
<dbReference type="InterPro" id="IPR006048">
    <property type="entry name" value="A-amylase/branching_C"/>
</dbReference>
<dbReference type="Gene3D" id="2.60.40.1180">
    <property type="entry name" value="Golgi alpha-mannosidase II"/>
    <property type="match status" value="1"/>
</dbReference>
<dbReference type="PANTHER" id="PTHR43651:SF3">
    <property type="entry name" value="1,4-ALPHA-GLUCAN-BRANCHING ENZYME"/>
    <property type="match status" value="1"/>
</dbReference>
<dbReference type="FunFam" id="2.60.40.10:FF:000169">
    <property type="entry name" value="1,4-alpha-glucan branching enzyme GlgB"/>
    <property type="match status" value="1"/>
</dbReference>
<dbReference type="InterPro" id="IPR014756">
    <property type="entry name" value="Ig_E-set"/>
</dbReference>
<dbReference type="SMART" id="SM00642">
    <property type="entry name" value="Aamy"/>
    <property type="match status" value="1"/>
</dbReference>
<gene>
    <name evidence="9" type="primary">glgB</name>
    <name evidence="13" type="ORF">CSB45_12120</name>
</gene>
<dbReference type="Pfam" id="PF00128">
    <property type="entry name" value="Alpha-amylase"/>
    <property type="match status" value="1"/>
</dbReference>
<dbReference type="GO" id="GO:0004553">
    <property type="term" value="F:hydrolase activity, hydrolyzing O-glycosyl compounds"/>
    <property type="evidence" value="ECO:0007669"/>
    <property type="project" value="InterPro"/>
</dbReference>
<evidence type="ECO:0000256" key="1">
    <source>
        <dbReference type="ARBA" id="ARBA00000826"/>
    </source>
</evidence>
<keyword evidence="5 9" id="KW-0328">Glycosyltransferase</keyword>
<feature type="active site" description="Proton donor" evidence="9 10">
    <location>
        <position position="471"/>
    </location>
</feature>
<accession>A0A2G6E2J9</accession>
<dbReference type="Pfam" id="PF02922">
    <property type="entry name" value="CBM_48"/>
    <property type="match status" value="1"/>
</dbReference>
<keyword evidence="7 9" id="KW-0320">Glycogen biosynthesis</keyword>
<keyword evidence="4 9" id="KW-0321">Glycogen metabolism</keyword>
<dbReference type="Gene3D" id="3.20.20.80">
    <property type="entry name" value="Glycosidases"/>
    <property type="match status" value="1"/>
</dbReference>
<dbReference type="FunFam" id="3.20.20.80:FF:000003">
    <property type="entry name" value="1,4-alpha-glucan branching enzyme GlgB"/>
    <property type="match status" value="1"/>
</dbReference>
<organism evidence="13 14">
    <name type="scientific">candidate division KSB3 bacterium</name>
    <dbReference type="NCBI Taxonomy" id="2044937"/>
    <lineage>
        <taxon>Bacteria</taxon>
        <taxon>candidate division KSB3</taxon>
    </lineage>
</organism>
<name>A0A2G6E2J9_9BACT</name>
<dbReference type="EC" id="2.4.1.18" evidence="9"/>
<feature type="active site" description="Nucleophile" evidence="9 10">
    <location>
        <position position="418"/>
    </location>
</feature>
<comment type="subunit">
    <text evidence="9">Monomer.</text>
</comment>
<dbReference type="HAMAP" id="MF_00685">
    <property type="entry name" value="GlgB"/>
    <property type="match status" value="1"/>
</dbReference>
<dbReference type="InterPro" id="IPR044143">
    <property type="entry name" value="GlgB_N_E_set_prok"/>
</dbReference>
<proteinExistence type="inferred from homology"/>